<dbReference type="RefSeq" id="WP_377004665.1">
    <property type="nucleotide sequence ID" value="NZ_JBHSGG010000029.1"/>
</dbReference>
<protein>
    <recommendedName>
        <fullName evidence="4">2-amino-4-hydroxy-6-hydroxymethyldihydropteridine pyrophosphokinase</fullName>
        <ecNumber evidence="3">2.7.6.3</ecNumber>
    </recommendedName>
    <alternativeName>
        <fullName evidence="11">6-hydroxymethyl-7,8-dihydropterin pyrophosphokinase</fullName>
    </alternativeName>
    <alternativeName>
        <fullName evidence="12">7,8-dihydro-6-hydroxymethylpterin-pyrophosphokinase</fullName>
    </alternativeName>
</protein>
<evidence type="ECO:0000256" key="12">
    <source>
        <dbReference type="ARBA" id="ARBA00033413"/>
    </source>
</evidence>
<dbReference type="PANTHER" id="PTHR43071">
    <property type="entry name" value="2-AMINO-4-HYDROXY-6-HYDROXYMETHYLDIHYDROPTERIDINE PYROPHOSPHOKINASE"/>
    <property type="match status" value="1"/>
</dbReference>
<dbReference type="CDD" id="cd00483">
    <property type="entry name" value="HPPK"/>
    <property type="match status" value="1"/>
</dbReference>
<dbReference type="InterPro" id="IPR000550">
    <property type="entry name" value="Hppk"/>
</dbReference>
<evidence type="ECO:0000259" key="13">
    <source>
        <dbReference type="PROSITE" id="PS00794"/>
    </source>
</evidence>
<comment type="pathway">
    <text evidence="1">Cofactor biosynthesis; tetrahydrofolate biosynthesis; 2-amino-4-hydroxy-6-hydroxymethyl-7,8-dihydropteridine diphosphate from 7,8-dihydroneopterin triphosphate: step 4/4.</text>
</comment>
<keyword evidence="15" id="KW-1185">Reference proteome</keyword>
<evidence type="ECO:0000256" key="5">
    <source>
        <dbReference type="ARBA" id="ARBA00022679"/>
    </source>
</evidence>
<dbReference type="Proteomes" id="UP001595892">
    <property type="component" value="Unassembled WGS sequence"/>
</dbReference>
<evidence type="ECO:0000313" key="15">
    <source>
        <dbReference type="Proteomes" id="UP001595892"/>
    </source>
</evidence>
<evidence type="ECO:0000256" key="2">
    <source>
        <dbReference type="ARBA" id="ARBA00005810"/>
    </source>
</evidence>
<dbReference type="EC" id="2.7.6.3" evidence="3"/>
<dbReference type="SUPFAM" id="SSF55083">
    <property type="entry name" value="6-hydroxymethyl-7,8-dihydropterin pyrophosphokinase, HPPK"/>
    <property type="match status" value="1"/>
</dbReference>
<evidence type="ECO:0000256" key="1">
    <source>
        <dbReference type="ARBA" id="ARBA00005051"/>
    </source>
</evidence>
<evidence type="ECO:0000256" key="10">
    <source>
        <dbReference type="ARBA" id="ARBA00029409"/>
    </source>
</evidence>
<keyword evidence="9" id="KW-0289">Folate biosynthesis</keyword>
<dbReference type="Pfam" id="PF01288">
    <property type="entry name" value="HPPK"/>
    <property type="match status" value="1"/>
</dbReference>
<name>A0ABV9NJZ7_9GAMM</name>
<dbReference type="PANTHER" id="PTHR43071:SF1">
    <property type="entry name" value="2-AMINO-4-HYDROXY-6-HYDROXYMETHYLDIHYDROPTERIDINE PYROPHOSPHOKINASE"/>
    <property type="match status" value="1"/>
</dbReference>
<evidence type="ECO:0000313" key="14">
    <source>
        <dbReference type="EMBL" id="MFC4728611.1"/>
    </source>
</evidence>
<dbReference type="Gene3D" id="3.30.70.560">
    <property type="entry name" value="7,8-Dihydro-6-hydroxymethylpterin-pyrophosphokinase HPPK"/>
    <property type="match status" value="1"/>
</dbReference>
<comment type="function">
    <text evidence="10">Catalyzes the transfer of pyrophosphate from adenosine triphosphate (ATP) to 6-hydroxymethyl-7,8-dihydropterin, an enzymatic step in folate biosynthesis pathway.</text>
</comment>
<keyword evidence="5 14" id="KW-0808">Transferase</keyword>
<keyword evidence="6" id="KW-0547">Nucleotide-binding</keyword>
<reference evidence="15" key="1">
    <citation type="journal article" date="2019" name="Int. J. Syst. Evol. Microbiol.">
        <title>The Global Catalogue of Microorganisms (GCM) 10K type strain sequencing project: providing services to taxonomists for standard genome sequencing and annotation.</title>
        <authorList>
            <consortium name="The Broad Institute Genomics Platform"/>
            <consortium name="The Broad Institute Genome Sequencing Center for Infectious Disease"/>
            <person name="Wu L."/>
            <person name="Ma J."/>
        </authorList>
    </citation>
    <scope>NUCLEOTIDE SEQUENCE [LARGE SCALE GENOMIC DNA]</scope>
    <source>
        <strain evidence="15">CGMCC 1.13574</strain>
    </source>
</reference>
<comment type="caution">
    <text evidence="14">The sequence shown here is derived from an EMBL/GenBank/DDBJ whole genome shotgun (WGS) entry which is preliminary data.</text>
</comment>
<evidence type="ECO:0000256" key="4">
    <source>
        <dbReference type="ARBA" id="ARBA00016218"/>
    </source>
</evidence>
<sequence>MRAHVGLGGNLGDVAASFDSALHMLDTLADTRVAAVSRRYRTPPWGETAQPPFLNAVAALDTALAPEALLDALLDIERAHGRDRGADALRWGPRTLDLDLLTYGERSIDTPRLTLPHPRIHQRAFVLVPLAEVAPGLLLPGQGRVEALRDALGQDGIVAVEAGAPLASSPSATGP</sequence>
<dbReference type="NCBIfam" id="TIGR01498">
    <property type="entry name" value="folK"/>
    <property type="match status" value="1"/>
</dbReference>
<keyword evidence="7" id="KW-0418">Kinase</keyword>
<feature type="domain" description="7,8-dihydro-6-hydroxymethylpterin-pyrophosphokinase" evidence="13">
    <location>
        <begin position="90"/>
        <end position="101"/>
    </location>
</feature>
<evidence type="ECO:0000256" key="8">
    <source>
        <dbReference type="ARBA" id="ARBA00022840"/>
    </source>
</evidence>
<gene>
    <name evidence="14" type="primary">folK</name>
    <name evidence="14" type="ORF">ACFO3Q_10565</name>
</gene>
<dbReference type="GO" id="GO:0003848">
    <property type="term" value="F:2-amino-4-hydroxy-6-hydroxymethyldihydropteridine diphosphokinase activity"/>
    <property type="evidence" value="ECO:0007669"/>
    <property type="project" value="UniProtKB-EC"/>
</dbReference>
<keyword evidence="8" id="KW-0067">ATP-binding</keyword>
<evidence type="ECO:0000256" key="11">
    <source>
        <dbReference type="ARBA" id="ARBA00029766"/>
    </source>
</evidence>
<organism evidence="14 15">
    <name type="scientific">Coralloluteibacterium thermophilum</name>
    <dbReference type="NCBI Taxonomy" id="2707049"/>
    <lineage>
        <taxon>Bacteria</taxon>
        <taxon>Pseudomonadati</taxon>
        <taxon>Pseudomonadota</taxon>
        <taxon>Gammaproteobacteria</taxon>
        <taxon>Lysobacterales</taxon>
        <taxon>Lysobacteraceae</taxon>
        <taxon>Coralloluteibacterium</taxon>
    </lineage>
</organism>
<evidence type="ECO:0000256" key="3">
    <source>
        <dbReference type="ARBA" id="ARBA00013253"/>
    </source>
</evidence>
<dbReference type="EMBL" id="JBHSGG010000029">
    <property type="protein sequence ID" value="MFC4728611.1"/>
    <property type="molecule type" value="Genomic_DNA"/>
</dbReference>
<evidence type="ECO:0000256" key="7">
    <source>
        <dbReference type="ARBA" id="ARBA00022777"/>
    </source>
</evidence>
<comment type="similarity">
    <text evidence="2">Belongs to the HPPK family.</text>
</comment>
<dbReference type="PROSITE" id="PS00794">
    <property type="entry name" value="HPPK"/>
    <property type="match status" value="1"/>
</dbReference>
<evidence type="ECO:0000256" key="6">
    <source>
        <dbReference type="ARBA" id="ARBA00022741"/>
    </source>
</evidence>
<evidence type="ECO:0000256" key="9">
    <source>
        <dbReference type="ARBA" id="ARBA00022909"/>
    </source>
</evidence>
<proteinExistence type="inferred from homology"/>
<accession>A0ABV9NJZ7</accession>
<dbReference type="InterPro" id="IPR035907">
    <property type="entry name" value="Hppk_sf"/>
</dbReference>